<dbReference type="RefSeq" id="WP_076600699.1">
    <property type="nucleotide sequence ID" value="NZ_FTMD01000002.1"/>
</dbReference>
<dbReference type="InterPro" id="IPR010982">
    <property type="entry name" value="Lambda_DNA-bd_dom_sf"/>
</dbReference>
<dbReference type="GO" id="GO:0005829">
    <property type="term" value="C:cytosol"/>
    <property type="evidence" value="ECO:0007669"/>
    <property type="project" value="TreeGrafter"/>
</dbReference>
<dbReference type="CDD" id="cd00464">
    <property type="entry name" value="SK"/>
    <property type="match status" value="1"/>
</dbReference>
<gene>
    <name evidence="7" type="primary">aroK</name>
    <name evidence="9" type="ORF">SAMN05421829_102179</name>
</gene>
<dbReference type="CDD" id="cd00093">
    <property type="entry name" value="HTH_XRE"/>
    <property type="match status" value="1"/>
</dbReference>
<dbReference type="GO" id="GO:0009423">
    <property type="term" value="P:chorismate biosynthetic process"/>
    <property type="evidence" value="ECO:0007669"/>
    <property type="project" value="UniProtKB-UniRule"/>
</dbReference>
<reference evidence="10" key="1">
    <citation type="submission" date="2017-01" db="EMBL/GenBank/DDBJ databases">
        <authorList>
            <person name="Varghese N."/>
            <person name="Submissions S."/>
        </authorList>
    </citation>
    <scope>NUCLEOTIDE SEQUENCE [LARGE SCALE GENOMIC DNA]</scope>
    <source>
        <strain evidence="10">ATCC 51758</strain>
    </source>
</reference>
<dbReference type="InterPro" id="IPR001387">
    <property type="entry name" value="Cro/C1-type_HTH"/>
</dbReference>
<feature type="binding site" evidence="7">
    <location>
        <position position="283"/>
    </location>
    <ligand>
        <name>ATP</name>
        <dbReference type="ChEBI" id="CHEBI:30616"/>
    </ligand>
</feature>
<evidence type="ECO:0000313" key="9">
    <source>
        <dbReference type="EMBL" id="SIQ07311.1"/>
    </source>
</evidence>
<comment type="similarity">
    <text evidence="7">Belongs to the shikimate kinase family.</text>
</comment>
<comment type="subcellular location">
    <subcellularLocation>
        <location evidence="7">Cytoplasm</location>
    </subcellularLocation>
</comment>
<dbReference type="GO" id="GO:0004765">
    <property type="term" value="F:shikimate kinase activity"/>
    <property type="evidence" value="ECO:0007669"/>
    <property type="project" value="UniProtKB-UniRule"/>
</dbReference>
<dbReference type="GO" id="GO:0009073">
    <property type="term" value="P:aromatic amino acid family biosynthetic process"/>
    <property type="evidence" value="ECO:0007669"/>
    <property type="project" value="UniProtKB-KW"/>
</dbReference>
<dbReference type="InterPro" id="IPR027417">
    <property type="entry name" value="P-loop_NTPase"/>
</dbReference>
<dbReference type="Gene3D" id="3.40.50.300">
    <property type="entry name" value="P-loop containing nucleotide triphosphate hydrolases"/>
    <property type="match status" value="1"/>
</dbReference>
<dbReference type="PROSITE" id="PS50943">
    <property type="entry name" value="HTH_CROC1"/>
    <property type="match status" value="1"/>
</dbReference>
<dbReference type="EC" id="2.7.1.71" evidence="7"/>
<feature type="binding site" evidence="7">
    <location>
        <position position="209"/>
    </location>
    <ligand>
        <name>substrate</name>
    </ligand>
</feature>
<feature type="binding site" evidence="7">
    <location>
        <position position="144"/>
    </location>
    <ligand>
        <name>Mg(2+)</name>
        <dbReference type="ChEBI" id="CHEBI:18420"/>
    </ligand>
</feature>
<comment type="function">
    <text evidence="7">Catalyzes the specific phosphorylation of the 3-hydroxyl group of shikimic acid using ATP as a cosubstrate.</text>
</comment>
<dbReference type="AlphaFoldDB" id="A0A1N6PSM4"/>
<organism evidence="9 10">
    <name type="scientific">Aromatoleum tolulyticum</name>
    <dbReference type="NCBI Taxonomy" id="34027"/>
    <lineage>
        <taxon>Bacteria</taxon>
        <taxon>Pseudomonadati</taxon>
        <taxon>Pseudomonadota</taxon>
        <taxon>Betaproteobacteria</taxon>
        <taxon>Rhodocyclales</taxon>
        <taxon>Rhodocyclaceae</taxon>
        <taxon>Aromatoleum</taxon>
    </lineage>
</organism>
<feature type="binding site" evidence="7">
    <location>
        <begin position="140"/>
        <end position="145"/>
    </location>
    <ligand>
        <name>ATP</name>
        <dbReference type="ChEBI" id="CHEBI:30616"/>
    </ligand>
</feature>
<dbReference type="GO" id="GO:0005524">
    <property type="term" value="F:ATP binding"/>
    <property type="evidence" value="ECO:0007669"/>
    <property type="project" value="UniProtKB-UniRule"/>
</dbReference>
<dbReference type="HAMAP" id="MF_00109">
    <property type="entry name" value="Shikimate_kinase"/>
    <property type="match status" value="1"/>
</dbReference>
<name>A0A1N6PSM4_9RHOO</name>
<keyword evidence="10" id="KW-1185">Reference proteome</keyword>
<feature type="binding site" evidence="7">
    <location>
        <position position="248"/>
    </location>
    <ligand>
        <name>ATP</name>
        <dbReference type="ChEBI" id="CHEBI:30616"/>
    </ligand>
</feature>
<evidence type="ECO:0000256" key="1">
    <source>
        <dbReference type="ARBA" id="ARBA00022605"/>
    </source>
</evidence>
<dbReference type="STRING" id="34027.SAMN05421829_102179"/>
<evidence type="ECO:0000256" key="6">
    <source>
        <dbReference type="ARBA" id="ARBA00023141"/>
    </source>
</evidence>
<feature type="binding site" evidence="7">
    <location>
        <position position="267"/>
    </location>
    <ligand>
        <name>substrate</name>
    </ligand>
</feature>
<dbReference type="InterPro" id="IPR000623">
    <property type="entry name" value="Shikimate_kinase/TSH1"/>
</dbReference>
<dbReference type="Gene3D" id="1.10.260.40">
    <property type="entry name" value="lambda repressor-like DNA-binding domains"/>
    <property type="match status" value="1"/>
</dbReference>
<keyword evidence="6 7" id="KW-0057">Aromatic amino acid biosynthesis</keyword>
<dbReference type="PRINTS" id="PR01100">
    <property type="entry name" value="SHIKIMTKNASE"/>
</dbReference>
<feature type="domain" description="HTH cro/C1-type" evidence="8">
    <location>
        <begin position="30"/>
        <end position="84"/>
    </location>
</feature>
<sequence length="298" mass="33472">MSNDENSSRLKRPDLSLEENNYLLMLGDRIRDLRAQRGMTRKMLAQQSGVSERYLAQLETGHGNISIILLRQIAQGLGFPIVDLVREEAEQSPELTLLIQYLTRFPPKTHEWARRLLQNELESSGRSARRQRIAFIGLRGAGKTTLGTMLAEHLGVPFLELAKVIEQEAGADLSEIFSLYGQTAYRRYERRGLESVVANNEAFVLIAGGSIVSEPANFDLLLSSCFTIWLCASPEEHMSRVMAQGDYRPMHGNQEAMEDLKRILAGRTAMYSKADAIIDTSGRTVEQSFLDILEVLAR</sequence>
<dbReference type="GO" id="GO:0003677">
    <property type="term" value="F:DNA binding"/>
    <property type="evidence" value="ECO:0007669"/>
    <property type="project" value="InterPro"/>
</dbReference>
<proteinExistence type="inferred from homology"/>
<dbReference type="OrthoDB" id="9800332at2"/>
<dbReference type="PANTHER" id="PTHR21087:SF16">
    <property type="entry name" value="SHIKIMATE KINASE 1, CHLOROPLASTIC"/>
    <property type="match status" value="1"/>
</dbReference>
<feature type="binding site" evidence="7">
    <location>
        <position position="186"/>
    </location>
    <ligand>
        <name>substrate</name>
    </ligand>
</feature>
<dbReference type="Pfam" id="PF01381">
    <property type="entry name" value="HTH_3"/>
    <property type="match status" value="1"/>
</dbReference>
<accession>A0A1N6PSM4</accession>
<keyword evidence="3 7" id="KW-0547">Nucleotide-binding</keyword>
<keyword evidence="7" id="KW-0460">Magnesium</keyword>
<evidence type="ECO:0000256" key="7">
    <source>
        <dbReference type="HAMAP-Rule" id="MF_00109"/>
    </source>
</evidence>
<dbReference type="EMBL" id="FTMD01000002">
    <property type="protein sequence ID" value="SIQ07311.1"/>
    <property type="molecule type" value="Genomic_DNA"/>
</dbReference>
<keyword evidence="5 7" id="KW-0067">ATP-binding</keyword>
<dbReference type="GO" id="GO:0000287">
    <property type="term" value="F:magnesium ion binding"/>
    <property type="evidence" value="ECO:0007669"/>
    <property type="project" value="UniProtKB-UniRule"/>
</dbReference>
<dbReference type="UniPathway" id="UPA00053">
    <property type="reaction ID" value="UER00088"/>
</dbReference>
<evidence type="ECO:0000256" key="3">
    <source>
        <dbReference type="ARBA" id="ARBA00022741"/>
    </source>
</evidence>
<comment type="cofactor">
    <cofactor evidence="7">
        <name>Mg(2+)</name>
        <dbReference type="ChEBI" id="CHEBI:18420"/>
    </cofactor>
    <text evidence="7">Binds 1 Mg(2+) ion per subunit.</text>
</comment>
<dbReference type="InterPro" id="IPR031322">
    <property type="entry name" value="Shikimate/glucono_kinase"/>
</dbReference>
<evidence type="ECO:0000259" key="8">
    <source>
        <dbReference type="PROSITE" id="PS50943"/>
    </source>
</evidence>
<dbReference type="Proteomes" id="UP000186819">
    <property type="component" value="Unassembled WGS sequence"/>
</dbReference>
<evidence type="ECO:0000256" key="4">
    <source>
        <dbReference type="ARBA" id="ARBA00022777"/>
    </source>
</evidence>
<keyword evidence="7" id="KW-0963">Cytoplasm</keyword>
<dbReference type="SUPFAM" id="SSF47413">
    <property type="entry name" value="lambda repressor-like DNA-binding domains"/>
    <property type="match status" value="1"/>
</dbReference>
<comment type="pathway">
    <text evidence="7">Metabolic intermediate biosynthesis; chorismate biosynthesis; chorismate from D-erythrose 4-phosphate and phosphoenolpyruvate: step 5/7.</text>
</comment>
<protein>
    <recommendedName>
        <fullName evidence="7">Shikimate kinase</fullName>
        <shortName evidence="7">SK</shortName>
        <ecNumber evidence="7">2.7.1.71</ecNumber>
    </recommendedName>
</protein>
<evidence type="ECO:0000256" key="5">
    <source>
        <dbReference type="ARBA" id="ARBA00022840"/>
    </source>
</evidence>
<dbReference type="SUPFAM" id="SSF52540">
    <property type="entry name" value="P-loop containing nucleoside triphosphate hydrolases"/>
    <property type="match status" value="1"/>
</dbReference>
<keyword evidence="4 7" id="KW-0418">Kinase</keyword>
<comment type="catalytic activity">
    <reaction evidence="7">
        <text>shikimate + ATP = 3-phosphoshikimate + ADP + H(+)</text>
        <dbReference type="Rhea" id="RHEA:13121"/>
        <dbReference type="ChEBI" id="CHEBI:15378"/>
        <dbReference type="ChEBI" id="CHEBI:30616"/>
        <dbReference type="ChEBI" id="CHEBI:36208"/>
        <dbReference type="ChEBI" id="CHEBI:145989"/>
        <dbReference type="ChEBI" id="CHEBI:456216"/>
        <dbReference type="EC" id="2.7.1.71"/>
    </reaction>
</comment>
<dbReference type="SMART" id="SM00530">
    <property type="entry name" value="HTH_XRE"/>
    <property type="match status" value="1"/>
</dbReference>
<dbReference type="Pfam" id="PF01202">
    <property type="entry name" value="SKI"/>
    <property type="match status" value="1"/>
</dbReference>
<dbReference type="NCBIfam" id="NF006015">
    <property type="entry name" value="PRK08154.1"/>
    <property type="match status" value="1"/>
</dbReference>
<comment type="subunit">
    <text evidence="7">Monomer.</text>
</comment>
<dbReference type="GO" id="GO:0008652">
    <property type="term" value="P:amino acid biosynthetic process"/>
    <property type="evidence" value="ECO:0007669"/>
    <property type="project" value="UniProtKB-KW"/>
</dbReference>
<keyword evidence="1 7" id="KW-0028">Amino-acid biosynthesis</keyword>
<keyword evidence="2 7" id="KW-0808">Transferase</keyword>
<keyword evidence="7" id="KW-0479">Metal-binding</keyword>
<evidence type="ECO:0000313" key="10">
    <source>
        <dbReference type="Proteomes" id="UP000186819"/>
    </source>
</evidence>
<dbReference type="PANTHER" id="PTHR21087">
    <property type="entry name" value="SHIKIMATE KINASE"/>
    <property type="match status" value="1"/>
</dbReference>
<evidence type="ECO:0000256" key="2">
    <source>
        <dbReference type="ARBA" id="ARBA00022679"/>
    </source>
</evidence>
<comment type="caution">
    <text evidence="7">Lacks conserved residue(s) required for the propagation of feature annotation.</text>
</comment>